<dbReference type="PANTHER" id="PTHR47744:SF1">
    <property type="entry name" value="OS05G0526300 PROTEIN"/>
    <property type="match status" value="1"/>
</dbReference>
<dbReference type="PANTHER" id="PTHR47744">
    <property type="entry name" value="OS05G0526300 PROTEIN"/>
    <property type="match status" value="1"/>
</dbReference>
<dbReference type="SMART" id="SM00256">
    <property type="entry name" value="FBOX"/>
    <property type="match status" value="1"/>
</dbReference>
<keyword evidence="3" id="KW-1185">Reference proteome</keyword>
<proteinExistence type="predicted"/>
<protein>
    <recommendedName>
        <fullName evidence="1">F-box domain-containing protein</fullName>
    </recommendedName>
</protein>
<dbReference type="Proteomes" id="UP000008311">
    <property type="component" value="Unassembled WGS sequence"/>
</dbReference>
<dbReference type="STRING" id="3988.B9RIQ5"/>
<accession>B9RIQ5</accession>
<dbReference type="InterPro" id="IPR057039">
    <property type="entry name" value="At5g52880_ARM"/>
</dbReference>
<dbReference type="PROSITE" id="PS50181">
    <property type="entry name" value="FBOX"/>
    <property type="match status" value="1"/>
</dbReference>
<dbReference type="FunCoup" id="B9RIQ5">
    <property type="interactions" value="1060"/>
</dbReference>
<feature type="domain" description="F-box" evidence="1">
    <location>
        <begin position="108"/>
        <end position="154"/>
    </location>
</feature>
<reference evidence="3" key="1">
    <citation type="journal article" date="2010" name="Nat. Biotechnol.">
        <title>Draft genome sequence of the oilseed species Ricinus communis.</title>
        <authorList>
            <person name="Chan A.P."/>
            <person name="Crabtree J."/>
            <person name="Zhao Q."/>
            <person name="Lorenzi H."/>
            <person name="Orvis J."/>
            <person name="Puiu D."/>
            <person name="Melake-Berhan A."/>
            <person name="Jones K.M."/>
            <person name="Redman J."/>
            <person name="Chen G."/>
            <person name="Cahoon E.B."/>
            <person name="Gedil M."/>
            <person name="Stanke M."/>
            <person name="Haas B.J."/>
            <person name="Wortman J.R."/>
            <person name="Fraser-Liggett C.M."/>
            <person name="Ravel J."/>
            <person name="Rabinowicz P.D."/>
        </authorList>
    </citation>
    <scope>NUCLEOTIDE SEQUENCE [LARGE SCALE GENOMIC DNA]</scope>
    <source>
        <strain evidence="3">cv. Hale</strain>
    </source>
</reference>
<dbReference type="SUPFAM" id="SSF81383">
    <property type="entry name" value="F-box domain"/>
    <property type="match status" value="1"/>
</dbReference>
<gene>
    <name evidence="2" type="ORF">RCOM_1581530</name>
</gene>
<evidence type="ECO:0000313" key="2">
    <source>
        <dbReference type="EMBL" id="EEF49027.1"/>
    </source>
</evidence>
<evidence type="ECO:0000259" key="1">
    <source>
        <dbReference type="PROSITE" id="PS50181"/>
    </source>
</evidence>
<dbReference type="eggNOG" id="ENOG502QWBT">
    <property type="taxonomic scope" value="Eukaryota"/>
</dbReference>
<dbReference type="EMBL" id="EQ973781">
    <property type="protein sequence ID" value="EEF49027.1"/>
    <property type="molecule type" value="Genomic_DNA"/>
</dbReference>
<dbReference type="Pfam" id="PF12937">
    <property type="entry name" value="F-box-like"/>
    <property type="match status" value="1"/>
</dbReference>
<dbReference type="InterPro" id="IPR036047">
    <property type="entry name" value="F-box-like_dom_sf"/>
</dbReference>
<name>B9RIQ5_RICCO</name>
<evidence type="ECO:0000313" key="3">
    <source>
        <dbReference type="Proteomes" id="UP000008311"/>
    </source>
</evidence>
<dbReference type="InParanoid" id="B9RIQ5"/>
<dbReference type="InterPro" id="IPR001810">
    <property type="entry name" value="F-box_dom"/>
</dbReference>
<dbReference type="AlphaFoldDB" id="B9RIQ5"/>
<dbReference type="CDD" id="cd09917">
    <property type="entry name" value="F-box_SF"/>
    <property type="match status" value="1"/>
</dbReference>
<dbReference type="Pfam" id="PF24104">
    <property type="entry name" value="At5g52880_ARM"/>
    <property type="match status" value="1"/>
</dbReference>
<sequence>MERYQKLGFKQAMSRIHHYPIACKDLSLILGEAYNELPKNLQSIVFQDTLSAFRLLPQMQTRGAVSAAHLLLQSAEAVLPKQKRNLAVKEFKHAKIAHKRRCKAHHEEDSTIELPQDVLLHIFSFLDMKSLVSVELVCWSWNFAASNNQLWESQYAIFFSKKPASSKIRGLRNSRQDKDKEFALLQENTVSRTSIDWKEAFKRAYVGNSSKRLASNRGYCMQCETIVWLDNMKCCNGDHGLESGNQLIVPVSPLQVVEYLLNGSSSIIYSSESDSDSDSESDEGFIPRLWAYPRHIGRYQNN</sequence>
<organism evidence="2 3">
    <name type="scientific">Ricinus communis</name>
    <name type="common">Castor bean</name>
    <dbReference type="NCBI Taxonomy" id="3988"/>
    <lineage>
        <taxon>Eukaryota</taxon>
        <taxon>Viridiplantae</taxon>
        <taxon>Streptophyta</taxon>
        <taxon>Embryophyta</taxon>
        <taxon>Tracheophyta</taxon>
        <taxon>Spermatophyta</taxon>
        <taxon>Magnoliopsida</taxon>
        <taxon>eudicotyledons</taxon>
        <taxon>Gunneridae</taxon>
        <taxon>Pentapetalae</taxon>
        <taxon>rosids</taxon>
        <taxon>fabids</taxon>
        <taxon>Malpighiales</taxon>
        <taxon>Euphorbiaceae</taxon>
        <taxon>Acalyphoideae</taxon>
        <taxon>Acalypheae</taxon>
        <taxon>Ricinus</taxon>
    </lineage>
</organism>
<dbReference type="Gene3D" id="1.20.1280.50">
    <property type="match status" value="1"/>
</dbReference>